<dbReference type="EMBL" id="JACIHU010000007">
    <property type="protein sequence ID" value="MBB4480987.1"/>
    <property type="molecule type" value="Genomic_DNA"/>
</dbReference>
<proteinExistence type="inferred from homology"/>
<dbReference type="PANTHER" id="PTHR43000">
    <property type="entry name" value="DTDP-D-GLUCOSE 4,6-DEHYDRATASE-RELATED"/>
    <property type="match status" value="1"/>
</dbReference>
<reference evidence="6 7" key="1">
    <citation type="submission" date="2020-08" db="EMBL/GenBank/DDBJ databases">
        <title>Genomic Encyclopedia of Type Strains, Phase IV (KMG-V): Genome sequencing to study the core and pangenomes of soil and plant-associated prokaryotes.</title>
        <authorList>
            <person name="Whitman W."/>
        </authorList>
    </citation>
    <scope>NUCLEOTIDE SEQUENCE [LARGE SCALE GENOMIC DNA]</scope>
    <source>
        <strain evidence="4 7">SEMIA 471</strain>
        <strain evidence="5 6">SEMIA 489</strain>
    </source>
</reference>
<comment type="similarity">
    <text evidence="2">Belongs to the NAD(P)-dependent epimerase/dehydratase family.</text>
</comment>
<comment type="pathway">
    <text evidence="1">Bacterial outer membrane biogenesis; LPS O-antigen biosynthesis.</text>
</comment>
<gene>
    <name evidence="4" type="ORF">GGE46_003576</name>
    <name evidence="5" type="ORF">GGE57_003520</name>
</gene>
<evidence type="ECO:0000256" key="2">
    <source>
        <dbReference type="ARBA" id="ARBA00007637"/>
    </source>
</evidence>
<evidence type="ECO:0000313" key="7">
    <source>
        <dbReference type="Proteomes" id="UP000557344"/>
    </source>
</evidence>
<protein>
    <submittedName>
        <fullName evidence="5">CDP-glucose 4,6-dehydratase</fullName>
        <ecNumber evidence="5">4.2.1.45</ecNumber>
    </submittedName>
</protein>
<dbReference type="GO" id="GO:0047733">
    <property type="term" value="F:CDP-glucose 4,6-dehydratase activity"/>
    <property type="evidence" value="ECO:0007669"/>
    <property type="project" value="UniProtKB-EC"/>
</dbReference>
<accession>A0A7W7EF76</accession>
<dbReference type="Gene3D" id="3.90.25.10">
    <property type="entry name" value="UDP-galactose 4-epimerase, domain 1"/>
    <property type="match status" value="1"/>
</dbReference>
<evidence type="ECO:0000313" key="4">
    <source>
        <dbReference type="EMBL" id="MBB4480987.1"/>
    </source>
</evidence>
<name>A0A7W7EF76_RHIET</name>
<evidence type="ECO:0000259" key="3">
    <source>
        <dbReference type="Pfam" id="PF01370"/>
    </source>
</evidence>
<dbReference type="Pfam" id="PF01370">
    <property type="entry name" value="Epimerase"/>
    <property type="match status" value="1"/>
</dbReference>
<evidence type="ECO:0000313" key="5">
    <source>
        <dbReference type="EMBL" id="MBB4536763.1"/>
    </source>
</evidence>
<dbReference type="InterPro" id="IPR013445">
    <property type="entry name" value="CDP_4_6_deHydtase"/>
</dbReference>
<feature type="domain" description="NAD-dependent epimerase/dehydratase" evidence="3">
    <location>
        <begin position="15"/>
        <end position="245"/>
    </location>
</feature>
<dbReference type="EMBL" id="JACIID010000007">
    <property type="protein sequence ID" value="MBB4536763.1"/>
    <property type="molecule type" value="Genomic_DNA"/>
</dbReference>
<evidence type="ECO:0000313" key="6">
    <source>
        <dbReference type="Proteomes" id="UP000523431"/>
    </source>
</evidence>
<dbReference type="EC" id="4.2.1.45" evidence="5"/>
<dbReference type="Gene3D" id="3.40.50.720">
    <property type="entry name" value="NAD(P)-binding Rossmann-like Domain"/>
    <property type="match status" value="1"/>
</dbReference>
<keyword evidence="5" id="KW-0456">Lyase</keyword>
<sequence>MEAMGLMDFWKGRRVFLTGHTGFKGSWLSLWLERLGADVAAVSLAPETEPSLYRKFAPWDNRGHHIVDIRDAGALLGVFQGFEPEIVIHMAAQALVRRSYENPAETFSTNVMGTANVLDAVRQAPSVKTVLVITSDKVYANNGSGIPFIETDTLGGKDPYSNSKACTELVCQSYRDSFFKGRDIQLATVRAGNVIGGGDWSKDRLIPDFIRAFESNQPILLRYPEAVRPWQHVLEPLGGYLAFAEALTLGGDRKLPDALNFGPHPESFATVSELAEALGRAHKVEAVWRLAPGKHLPEAPALTLSSALALDTIGWRPRLSLQQTIDWTAAWYQANREGEDMRAFSLGQITAYEEAIS</sequence>
<dbReference type="AlphaFoldDB" id="A0A7W7EF76"/>
<comment type="caution">
    <text evidence="5">The sequence shown here is derived from an EMBL/GenBank/DDBJ whole genome shotgun (WGS) entry which is preliminary data.</text>
</comment>
<dbReference type="InterPro" id="IPR036291">
    <property type="entry name" value="NAD(P)-bd_dom_sf"/>
</dbReference>
<dbReference type="SUPFAM" id="SSF51735">
    <property type="entry name" value="NAD(P)-binding Rossmann-fold domains"/>
    <property type="match status" value="1"/>
</dbReference>
<organism evidence="5 6">
    <name type="scientific">Rhizobium etli</name>
    <dbReference type="NCBI Taxonomy" id="29449"/>
    <lineage>
        <taxon>Bacteria</taxon>
        <taxon>Pseudomonadati</taxon>
        <taxon>Pseudomonadota</taxon>
        <taxon>Alphaproteobacteria</taxon>
        <taxon>Hyphomicrobiales</taxon>
        <taxon>Rhizobiaceae</taxon>
        <taxon>Rhizobium/Agrobacterium group</taxon>
        <taxon>Rhizobium</taxon>
    </lineage>
</organism>
<dbReference type="NCBIfam" id="TIGR02622">
    <property type="entry name" value="CDP_4_6_dhtase"/>
    <property type="match status" value="1"/>
</dbReference>
<dbReference type="Proteomes" id="UP000557344">
    <property type="component" value="Unassembled WGS sequence"/>
</dbReference>
<dbReference type="Proteomes" id="UP000523431">
    <property type="component" value="Unassembled WGS sequence"/>
</dbReference>
<dbReference type="InterPro" id="IPR001509">
    <property type="entry name" value="Epimerase_deHydtase"/>
</dbReference>
<evidence type="ECO:0000256" key="1">
    <source>
        <dbReference type="ARBA" id="ARBA00005125"/>
    </source>
</evidence>